<dbReference type="SUPFAM" id="SSF51197">
    <property type="entry name" value="Clavaminate synthase-like"/>
    <property type="match status" value="1"/>
</dbReference>
<evidence type="ECO:0000313" key="2">
    <source>
        <dbReference type="EMBL" id="KOS19531.1"/>
    </source>
</evidence>
<sequence>MDFTSKNFSYVTESFGSVMERVRSGARLYLRSLSHEKPSEMPAQIEDDFPSLAADFSLPPELDYVTKGKFSSVLRVSGRVNMWLHYDVMANVYSQIVGSKRMILFPPSDVKHLSFAPGASSSGLDVFTALDTRSSLLAGTRPHEAILHPGDLLFLPALWLHAAEPKTDMSVAVNVFFRDLDSNYYAGGRDVYGNKDLEAYDKGRQAAARIGKSFQQMPKETRRFYLARIADELLQAAEEG</sequence>
<dbReference type="InterPro" id="IPR003347">
    <property type="entry name" value="JmjC_dom"/>
</dbReference>
<dbReference type="EMBL" id="LGSR01000020">
    <property type="protein sequence ID" value="KOS19531.1"/>
    <property type="molecule type" value="Genomic_DNA"/>
</dbReference>
<reference evidence="2 3" key="1">
    <citation type="submission" date="2015-07" db="EMBL/GenBank/DDBJ databases">
        <title>The genome of the fungus Escovopsis weberi, a specialized disease agent of ant agriculture.</title>
        <authorList>
            <person name="de Man T.J."/>
            <person name="Stajich J.E."/>
            <person name="Kubicek C.P."/>
            <person name="Chenthamara K."/>
            <person name="Atanasova L."/>
            <person name="Druzhinina I.S."/>
            <person name="Birnbaum S."/>
            <person name="Barribeau S.M."/>
            <person name="Teiling C."/>
            <person name="Suen G."/>
            <person name="Currie C."/>
            <person name="Gerardo N.M."/>
        </authorList>
    </citation>
    <scope>NUCLEOTIDE SEQUENCE [LARGE SCALE GENOMIC DNA]</scope>
</reference>
<dbReference type="GO" id="GO:0031591">
    <property type="term" value="P:wybutosine biosynthetic process"/>
    <property type="evidence" value="ECO:0007669"/>
    <property type="project" value="TreeGrafter"/>
</dbReference>
<dbReference type="Gene3D" id="2.60.120.650">
    <property type="entry name" value="Cupin"/>
    <property type="match status" value="1"/>
</dbReference>
<evidence type="ECO:0000259" key="1">
    <source>
        <dbReference type="PROSITE" id="PS51184"/>
    </source>
</evidence>
<feature type="domain" description="JmjC" evidence="1">
    <location>
        <begin position="38"/>
        <end position="194"/>
    </location>
</feature>
<keyword evidence="3" id="KW-1185">Reference proteome</keyword>
<dbReference type="OrthoDB" id="47172at2759"/>
<evidence type="ECO:0000313" key="3">
    <source>
        <dbReference type="Proteomes" id="UP000053831"/>
    </source>
</evidence>
<dbReference type="GO" id="GO:0000049">
    <property type="term" value="F:tRNA binding"/>
    <property type="evidence" value="ECO:0007669"/>
    <property type="project" value="TreeGrafter"/>
</dbReference>
<comment type="caution">
    <text evidence="2">The sequence shown here is derived from an EMBL/GenBank/DDBJ whole genome shotgun (WGS) entry which is preliminary data.</text>
</comment>
<gene>
    <name evidence="2" type="ORF">ESCO_001069</name>
</gene>
<dbReference type="Proteomes" id="UP000053831">
    <property type="component" value="Unassembled WGS sequence"/>
</dbReference>
<dbReference type="STRING" id="150374.A0A0M8N497"/>
<proteinExistence type="predicted"/>
<name>A0A0M8N497_ESCWE</name>
<organism evidence="2 3">
    <name type="scientific">Escovopsis weberi</name>
    <dbReference type="NCBI Taxonomy" id="150374"/>
    <lineage>
        <taxon>Eukaryota</taxon>
        <taxon>Fungi</taxon>
        <taxon>Dikarya</taxon>
        <taxon>Ascomycota</taxon>
        <taxon>Pezizomycotina</taxon>
        <taxon>Sordariomycetes</taxon>
        <taxon>Hypocreomycetidae</taxon>
        <taxon>Hypocreales</taxon>
        <taxon>Hypocreaceae</taxon>
        <taxon>Escovopsis</taxon>
    </lineage>
</organism>
<dbReference type="PANTHER" id="PTHR12461:SF104">
    <property type="entry name" value="TRNA WYBUTOSINE-SYNTHESIZING PROTEIN 5"/>
    <property type="match status" value="1"/>
</dbReference>
<dbReference type="Pfam" id="PF13621">
    <property type="entry name" value="Cupin_8"/>
    <property type="match status" value="1"/>
</dbReference>
<dbReference type="Gene3D" id="6.10.140.1470">
    <property type="match status" value="1"/>
</dbReference>
<dbReference type="PANTHER" id="PTHR12461">
    <property type="entry name" value="HYPOXIA-INDUCIBLE FACTOR 1 ALPHA INHIBITOR-RELATED"/>
    <property type="match status" value="1"/>
</dbReference>
<dbReference type="InterPro" id="IPR041667">
    <property type="entry name" value="Cupin_8"/>
</dbReference>
<dbReference type="AlphaFoldDB" id="A0A0M8N497"/>
<dbReference type="PROSITE" id="PS51184">
    <property type="entry name" value="JMJC"/>
    <property type="match status" value="1"/>
</dbReference>
<protein>
    <submittedName>
        <fullName evidence="2">tRNA wybutosine-synthesizing protein 4</fullName>
    </submittedName>
</protein>
<accession>A0A0M8N497</accession>